<name>E8MZQ2_ANATU</name>
<dbReference type="EMBL" id="AP012029">
    <property type="protein sequence ID" value="BAJ64600.1"/>
    <property type="molecule type" value="Genomic_DNA"/>
</dbReference>
<reference evidence="1 2" key="1">
    <citation type="submission" date="2010-12" db="EMBL/GenBank/DDBJ databases">
        <title>Whole genome sequence of Anaerolinea thermophila UNI-1.</title>
        <authorList>
            <person name="Narita-Yamada S."/>
            <person name="Kishi E."/>
            <person name="Watanabe Y."/>
            <person name="Takasaki K."/>
            <person name="Ankai A."/>
            <person name="Oguchi A."/>
            <person name="Fukui S."/>
            <person name="Takahashi M."/>
            <person name="Yashiro I."/>
            <person name="Hosoyama A."/>
            <person name="Sekiguchi Y."/>
            <person name="Hanada S."/>
            <person name="Fujita N."/>
        </authorList>
    </citation>
    <scope>NUCLEOTIDE SEQUENCE [LARGE SCALE GENOMIC DNA]</scope>
    <source>
        <strain evidence="2">DSM 14523 / JCM 11388 / NBRC 100420 / UNI-1</strain>
    </source>
</reference>
<dbReference type="InParanoid" id="E8MZQ2"/>
<keyword evidence="2" id="KW-1185">Reference proteome</keyword>
<evidence type="ECO:0000313" key="2">
    <source>
        <dbReference type="Proteomes" id="UP000008922"/>
    </source>
</evidence>
<sequence length="747" mass="83322">MVKNPLSFIPGKGAPPVLPLGRYLPPLPRGMVETWLSQLVQPGEWVLDPFGSSPWLALEAARAGYRVLFCTRNPVLAAMVEVLAQSSNEDEWKATLAALGAARTGEERLERHLAGLYRTLCPSCGMEIAASGYVWTRGAEHPIARILHCPHCGVEGEFQIEPFDLQALRLPGNDALARARAVARVADQNDDHYEAVRSALEMFLPRPLYALTTLMNKTTGLMLNDSRRRLLDALLISACDAASALWHHPGGMTRPRQLSMPPQFREHNLWQVMEEAIPLWTQAQTPVAFARYPHLPPASGGICLYTDSIRTLLPLPASITPRVVMTVFPRPNQAFWTLSALWSGWLWGRESSQSLHAALARKRFDWNWHTSALFHVLSPLSRALPAETPVAGLLTEMVPGFLSTVISAMFASGFGLQGWALQDESGLGQMLWKRGLLPAERSLFKTETLLAEGMEECMAIRAEPVSYLTAYTAGIARAAQSGALFPEGQTLPSDAITLLQNQFSKAISHAHTFRRYIGSAQDEERSLWYLAEPPEDLPLPLADRVEQQVVRTLLQHPTISRYDLDTKICQEFPGEQTPSLEWIGAVLESYGVETAESPGHWQLAPAEQPRNRRADLKEMTRLLSELGERLGFTVSGENPLVWTPHEFGAVYLFYLLASSIVSKYALSTPAAPARQCVMVFPGSRARLLRLKLKRDPRLAEALQGWHLLKFRHVRNLYERPGLALQEWESLLDADPPFFEQAEQIRLL</sequence>
<dbReference type="eggNOG" id="COG0863">
    <property type="taxonomic scope" value="Bacteria"/>
</dbReference>
<evidence type="ECO:0008006" key="3">
    <source>
        <dbReference type="Google" id="ProtNLM"/>
    </source>
</evidence>
<accession>E8MZQ2</accession>
<dbReference type="KEGG" id="atm:ANT_25740"/>
<dbReference type="STRING" id="926569.ANT_25740"/>
<protein>
    <recommendedName>
        <fullName evidence="3">DNA methylase N-4/N-6 domain-containing protein</fullName>
    </recommendedName>
</protein>
<evidence type="ECO:0000313" key="1">
    <source>
        <dbReference type="EMBL" id="BAJ64600.1"/>
    </source>
</evidence>
<dbReference type="SUPFAM" id="SSF53335">
    <property type="entry name" value="S-adenosyl-L-methionine-dependent methyltransferases"/>
    <property type="match status" value="1"/>
</dbReference>
<gene>
    <name evidence="1" type="ordered locus">ANT_25740</name>
</gene>
<organism evidence="1 2">
    <name type="scientific">Anaerolinea thermophila (strain DSM 14523 / JCM 11388 / NBRC 100420 / UNI-1)</name>
    <dbReference type="NCBI Taxonomy" id="926569"/>
    <lineage>
        <taxon>Bacteria</taxon>
        <taxon>Bacillati</taxon>
        <taxon>Chloroflexota</taxon>
        <taxon>Anaerolineae</taxon>
        <taxon>Anaerolineales</taxon>
        <taxon>Anaerolineaceae</taxon>
        <taxon>Anaerolinea</taxon>
    </lineage>
</organism>
<dbReference type="Proteomes" id="UP000008922">
    <property type="component" value="Chromosome"/>
</dbReference>
<dbReference type="AlphaFoldDB" id="E8MZQ2"/>
<proteinExistence type="predicted"/>
<dbReference type="RefSeq" id="WP_013560955.1">
    <property type="nucleotide sequence ID" value="NC_014960.1"/>
</dbReference>
<dbReference type="InterPro" id="IPR029063">
    <property type="entry name" value="SAM-dependent_MTases_sf"/>
</dbReference>
<dbReference type="OrthoDB" id="146545at2"/>
<dbReference type="HOGENOM" id="CLU_371992_0_0_0"/>